<proteinExistence type="predicted"/>
<evidence type="ECO:0008006" key="3">
    <source>
        <dbReference type="Google" id="ProtNLM"/>
    </source>
</evidence>
<reference evidence="1 2" key="1">
    <citation type="submission" date="2018-08" db="EMBL/GenBank/DDBJ databases">
        <title>A genome reference for cultivated species of the human gut microbiota.</title>
        <authorList>
            <person name="Zou Y."/>
            <person name="Xue W."/>
            <person name="Luo G."/>
        </authorList>
    </citation>
    <scope>NUCLEOTIDE SEQUENCE [LARGE SCALE GENOMIC DNA]</scope>
    <source>
        <strain evidence="1 2">AF31-28B-AC</strain>
    </source>
</reference>
<name>A0A415TEX8_9BACT</name>
<gene>
    <name evidence="1" type="ORF">DWZ34_02305</name>
</gene>
<dbReference type="EMBL" id="QRQK01000003">
    <property type="protein sequence ID" value="RHM99936.1"/>
    <property type="molecule type" value="Genomic_DNA"/>
</dbReference>
<dbReference type="AlphaFoldDB" id="A0A415TEX8"/>
<evidence type="ECO:0000313" key="1">
    <source>
        <dbReference type="EMBL" id="RHM99936.1"/>
    </source>
</evidence>
<comment type="caution">
    <text evidence="1">The sequence shown here is derived from an EMBL/GenBank/DDBJ whole genome shotgun (WGS) entry which is preliminary data.</text>
</comment>
<dbReference type="Proteomes" id="UP000285109">
    <property type="component" value="Unassembled WGS sequence"/>
</dbReference>
<dbReference type="RefSeq" id="WP_118026021.1">
    <property type="nucleotide sequence ID" value="NZ_DBEXEW010000255.1"/>
</dbReference>
<organism evidence="1 2">
    <name type="scientific">Phocaeicola plebeius</name>
    <dbReference type="NCBI Taxonomy" id="310297"/>
    <lineage>
        <taxon>Bacteria</taxon>
        <taxon>Pseudomonadati</taxon>
        <taxon>Bacteroidota</taxon>
        <taxon>Bacteroidia</taxon>
        <taxon>Bacteroidales</taxon>
        <taxon>Bacteroidaceae</taxon>
        <taxon>Phocaeicola</taxon>
    </lineage>
</organism>
<protein>
    <recommendedName>
        <fullName evidence="3">Lipoprotein</fullName>
    </recommendedName>
</protein>
<sequence>MKKSLFLMLAGILLFLLSCSKEEVRPLLNPQTELGDSCFYSSDYELQWNGEALGGKDSWAHPKVKFSTINSDSTKLKLIISSLNADEIDLVVDVVPGVSEITFSGKSSRKPYDLEVEGRFVPDNKGKKLFLNCHYQINDFCIEVDTPYDFRFGEDCLSLFVWRGGDIEWNGNTWEKSELVRDVLRKIGKRVAQHTEMMRVIFHADASLDILVKRVGESDFVRFATLKYDISGKYQNRMDWIFTKEQARYVETELIGEPPVCAVLLVDFFLDGRYFLPMFFKRGAGPGELYLNIANPYRLIAVSRYVQTKGVEGLSEKDTEEMQLFFQIIQENDAWQKDTEWLYLLCTEKR</sequence>
<evidence type="ECO:0000313" key="2">
    <source>
        <dbReference type="Proteomes" id="UP000285109"/>
    </source>
</evidence>
<accession>A0A415TEX8</accession>
<dbReference type="PROSITE" id="PS51257">
    <property type="entry name" value="PROKAR_LIPOPROTEIN"/>
    <property type="match status" value="1"/>
</dbReference>